<evidence type="ECO:0000313" key="1">
    <source>
        <dbReference type="EMBL" id="KAL1499625.1"/>
    </source>
</evidence>
<comment type="caution">
    <text evidence="1">The sequence shown here is derived from an EMBL/GenBank/DDBJ whole genome shotgun (WGS) entry which is preliminary data.</text>
</comment>
<name>A0AB34IK78_PRYPA</name>
<organism evidence="1 2">
    <name type="scientific">Prymnesium parvum</name>
    <name type="common">Toxic golden alga</name>
    <dbReference type="NCBI Taxonomy" id="97485"/>
    <lineage>
        <taxon>Eukaryota</taxon>
        <taxon>Haptista</taxon>
        <taxon>Haptophyta</taxon>
        <taxon>Prymnesiophyceae</taxon>
        <taxon>Prymnesiales</taxon>
        <taxon>Prymnesiaceae</taxon>
        <taxon>Prymnesium</taxon>
    </lineage>
</organism>
<gene>
    <name evidence="1" type="ORF">AB1Y20_011824</name>
</gene>
<sequence length="131" mass="13983">MSQHRSGFRHAAALRWSGSSATKATHQLVAPRGAGGERAGGLKLTTVARAHLRCFDAALMLCTRMASSLKRDGSWYLPPRVRQLEGVVHRQAQLCDEGETRAGRAESRAGGGLRALLQLCAADSPFAACGR</sequence>
<dbReference type="AlphaFoldDB" id="A0AB34IK78"/>
<evidence type="ECO:0000313" key="2">
    <source>
        <dbReference type="Proteomes" id="UP001515480"/>
    </source>
</evidence>
<dbReference type="Proteomes" id="UP001515480">
    <property type="component" value="Unassembled WGS sequence"/>
</dbReference>
<proteinExistence type="predicted"/>
<accession>A0AB34IK78</accession>
<keyword evidence="2" id="KW-1185">Reference proteome</keyword>
<dbReference type="EMBL" id="JBGBPQ010000025">
    <property type="protein sequence ID" value="KAL1499625.1"/>
    <property type="molecule type" value="Genomic_DNA"/>
</dbReference>
<reference evidence="1 2" key="1">
    <citation type="journal article" date="2024" name="Science">
        <title>Giant polyketide synthase enzymes in the biosynthesis of giant marine polyether toxins.</title>
        <authorList>
            <person name="Fallon T.R."/>
            <person name="Shende V.V."/>
            <person name="Wierzbicki I.H."/>
            <person name="Pendleton A.L."/>
            <person name="Watervoot N.F."/>
            <person name="Auber R.P."/>
            <person name="Gonzalez D.J."/>
            <person name="Wisecaver J.H."/>
            <person name="Moore B.S."/>
        </authorList>
    </citation>
    <scope>NUCLEOTIDE SEQUENCE [LARGE SCALE GENOMIC DNA]</scope>
    <source>
        <strain evidence="1 2">12B1</strain>
    </source>
</reference>
<protein>
    <submittedName>
        <fullName evidence="1">Uncharacterized protein</fullName>
    </submittedName>
</protein>